<dbReference type="NCBIfam" id="TIGR00745">
    <property type="entry name" value="apbA_panE"/>
    <property type="match status" value="1"/>
</dbReference>
<gene>
    <name evidence="5" type="ORF">AMON00008_LOCUS24468</name>
</gene>
<feature type="domain" description="Solute-binding protein family 3/N-terminal" evidence="4">
    <location>
        <begin position="43"/>
        <end position="261"/>
    </location>
</feature>
<dbReference type="Gene3D" id="3.40.190.10">
    <property type="entry name" value="Periplasmic binding protein-like II"/>
    <property type="match status" value="2"/>
</dbReference>
<evidence type="ECO:0000256" key="3">
    <source>
        <dbReference type="ARBA" id="ARBA00023002"/>
    </source>
</evidence>
<dbReference type="SUPFAM" id="SSF53850">
    <property type="entry name" value="Periplasmic binding protein-like II"/>
    <property type="match status" value="1"/>
</dbReference>
<dbReference type="EMBL" id="HBNR01035633">
    <property type="protein sequence ID" value="CAE4591532.1"/>
    <property type="molecule type" value="Transcribed_RNA"/>
</dbReference>
<sequence length="593" mass="62209">MRVSLSPRGPRLLVHRRSRRLSSPLSQGSWPPAAPCAPASTWQTACCTRAGTKPVHQQSRLASALTGIAPDMAAELARRFGLELCLVPFDAPGKLADAVDAWDIGLIGADPQRAEKITFTPAYAEIPVTYLVRPGSAISSIADVDRPGVRVASVANAAFDLWLQRNLKHAKLLGEASSDAGLELVKSGKADVLAGIKEMLDAYAARVEGSRVLDGSIMTVQQAIGIPKSRSCQLPLLVSALEELKSSGFVAGLLEKHGRIGKLQVAPCAAAAPCESGVAAAPAAQGGMKIAVLGCGAMGSIYAGLLASSGKNEVWAVDVWREHVAAMRKSGLRVQGASGDRTVRVHATTEAGDVGPVDLVIIATKASGVAAAAQAATGLLKEDGVVITIQNGLGSGERIAQHIDPKRVMLGIASNFGASMKGPGHAEHKSMNLICMGEMVGGSTERLNRVVQVWEEAGFNVKGEADIHQMIWDKFICNCTYSGSCTITGMTVGEVQDCPAAWAVALACAREAFEVAGARDIKLAFDDVEERVRRFGSTVRGAQPSMLQDHLAKRRSEVDAINGAVPVEAAKVGLQAPVNQTVADLVRARESTF</sequence>
<dbReference type="InterPro" id="IPR013332">
    <property type="entry name" value="KPR_N"/>
</dbReference>
<dbReference type="Gene3D" id="1.10.1040.10">
    <property type="entry name" value="N-(1-d-carboxylethyl)-l-norvaline Dehydrogenase, domain 2"/>
    <property type="match status" value="1"/>
</dbReference>
<name>A0A7S4QR94_9DINO</name>
<protein>
    <recommendedName>
        <fullName evidence="4">Solute-binding protein family 3/N-terminal domain-containing protein</fullName>
    </recommendedName>
</protein>
<comment type="similarity">
    <text evidence="1">Belongs to the ketopantoate reductase family.</text>
</comment>
<dbReference type="GO" id="GO:0008677">
    <property type="term" value="F:2-dehydropantoate 2-reductase activity"/>
    <property type="evidence" value="ECO:0007669"/>
    <property type="project" value="InterPro"/>
</dbReference>
<dbReference type="AlphaFoldDB" id="A0A7S4QR94"/>
<evidence type="ECO:0000256" key="2">
    <source>
        <dbReference type="ARBA" id="ARBA00022857"/>
    </source>
</evidence>
<dbReference type="SMART" id="SM00062">
    <property type="entry name" value="PBPb"/>
    <property type="match status" value="1"/>
</dbReference>
<dbReference type="SUPFAM" id="SSF51735">
    <property type="entry name" value="NAD(P)-binding Rossmann-fold domains"/>
    <property type="match status" value="1"/>
</dbReference>
<dbReference type="GO" id="GO:0005737">
    <property type="term" value="C:cytoplasm"/>
    <property type="evidence" value="ECO:0007669"/>
    <property type="project" value="TreeGrafter"/>
</dbReference>
<evidence type="ECO:0000259" key="4">
    <source>
        <dbReference type="SMART" id="SM00062"/>
    </source>
</evidence>
<dbReference type="Gene3D" id="3.40.50.720">
    <property type="entry name" value="NAD(P)-binding Rossmann-like Domain"/>
    <property type="match status" value="1"/>
</dbReference>
<evidence type="ECO:0000313" key="5">
    <source>
        <dbReference type="EMBL" id="CAE4591532.1"/>
    </source>
</evidence>
<reference evidence="5" key="1">
    <citation type="submission" date="2021-01" db="EMBL/GenBank/DDBJ databases">
        <authorList>
            <person name="Corre E."/>
            <person name="Pelletier E."/>
            <person name="Niang G."/>
            <person name="Scheremetjew M."/>
            <person name="Finn R."/>
            <person name="Kale V."/>
            <person name="Holt S."/>
            <person name="Cochrane G."/>
            <person name="Meng A."/>
            <person name="Brown T."/>
            <person name="Cohen L."/>
        </authorList>
    </citation>
    <scope>NUCLEOTIDE SEQUENCE</scope>
    <source>
        <strain evidence="5">CCMP3105</strain>
    </source>
</reference>
<dbReference type="GO" id="GO:0015940">
    <property type="term" value="P:pantothenate biosynthetic process"/>
    <property type="evidence" value="ECO:0007669"/>
    <property type="project" value="InterPro"/>
</dbReference>
<dbReference type="InterPro" id="IPR013328">
    <property type="entry name" value="6PGD_dom2"/>
</dbReference>
<dbReference type="PANTHER" id="PTHR21708">
    <property type="entry name" value="PROBABLE 2-DEHYDROPANTOATE 2-REDUCTASE"/>
    <property type="match status" value="1"/>
</dbReference>
<evidence type="ECO:0000256" key="1">
    <source>
        <dbReference type="ARBA" id="ARBA00007870"/>
    </source>
</evidence>
<dbReference type="Pfam" id="PF02558">
    <property type="entry name" value="ApbA"/>
    <property type="match status" value="1"/>
</dbReference>
<accession>A0A7S4QR94</accession>
<dbReference type="InterPro" id="IPR036291">
    <property type="entry name" value="NAD(P)-bd_dom_sf"/>
</dbReference>
<organism evidence="5">
    <name type="scientific">Alexandrium monilatum</name>
    <dbReference type="NCBI Taxonomy" id="311494"/>
    <lineage>
        <taxon>Eukaryota</taxon>
        <taxon>Sar</taxon>
        <taxon>Alveolata</taxon>
        <taxon>Dinophyceae</taxon>
        <taxon>Gonyaulacales</taxon>
        <taxon>Pyrocystaceae</taxon>
        <taxon>Alexandrium</taxon>
    </lineage>
</organism>
<proteinExistence type="inferred from homology"/>
<dbReference type="InterPro" id="IPR001638">
    <property type="entry name" value="Solute-binding_3/MltF_N"/>
</dbReference>
<dbReference type="InterPro" id="IPR003710">
    <property type="entry name" value="ApbA"/>
</dbReference>
<dbReference type="InterPro" id="IPR013752">
    <property type="entry name" value="KPA_reductase"/>
</dbReference>
<dbReference type="Pfam" id="PF08546">
    <property type="entry name" value="ApbA_C"/>
    <property type="match status" value="1"/>
</dbReference>
<dbReference type="PANTHER" id="PTHR21708:SF26">
    <property type="entry name" value="2-DEHYDROPANTOATE 2-REDUCTASE"/>
    <property type="match status" value="1"/>
</dbReference>
<dbReference type="InterPro" id="IPR051402">
    <property type="entry name" value="KPR-Related"/>
</dbReference>
<dbReference type="InterPro" id="IPR008927">
    <property type="entry name" value="6-PGluconate_DH-like_C_sf"/>
</dbReference>
<keyword evidence="3" id="KW-0560">Oxidoreductase</keyword>
<dbReference type="Pfam" id="PF00497">
    <property type="entry name" value="SBP_bac_3"/>
    <property type="match status" value="1"/>
</dbReference>
<dbReference type="SUPFAM" id="SSF48179">
    <property type="entry name" value="6-phosphogluconate dehydrogenase C-terminal domain-like"/>
    <property type="match status" value="1"/>
</dbReference>
<keyword evidence="2" id="KW-0521">NADP</keyword>